<dbReference type="PANTHER" id="PTHR35528:SF3">
    <property type="entry name" value="BLL1675 PROTEIN"/>
    <property type="match status" value="1"/>
</dbReference>
<gene>
    <name evidence="1" type="ORF">GCM10017056_40120</name>
</gene>
<protein>
    <recommendedName>
        <fullName evidence="3">IS6 family transposase</fullName>
    </recommendedName>
</protein>
<evidence type="ECO:0000313" key="1">
    <source>
        <dbReference type="EMBL" id="GHF64879.1"/>
    </source>
</evidence>
<proteinExistence type="predicted"/>
<keyword evidence="2" id="KW-1185">Reference proteome</keyword>
<dbReference type="Proteomes" id="UP000626220">
    <property type="component" value="Unassembled WGS sequence"/>
</dbReference>
<dbReference type="InterPro" id="IPR052183">
    <property type="entry name" value="IS_Transposase"/>
</dbReference>
<accession>A0A8J3M934</accession>
<organism evidence="1 2">
    <name type="scientific">Seohaeicola zhoushanensis</name>
    <dbReference type="NCBI Taxonomy" id="1569283"/>
    <lineage>
        <taxon>Bacteria</taxon>
        <taxon>Pseudomonadati</taxon>
        <taxon>Pseudomonadota</taxon>
        <taxon>Alphaproteobacteria</taxon>
        <taxon>Rhodobacterales</taxon>
        <taxon>Roseobacteraceae</taxon>
        <taxon>Seohaeicola</taxon>
    </lineage>
</organism>
<reference evidence="1" key="1">
    <citation type="journal article" date="2014" name="Int. J. Syst. Evol. Microbiol.">
        <title>Complete genome sequence of Corynebacterium casei LMG S-19264T (=DSM 44701T), isolated from a smear-ripened cheese.</title>
        <authorList>
            <consortium name="US DOE Joint Genome Institute (JGI-PGF)"/>
            <person name="Walter F."/>
            <person name="Albersmeier A."/>
            <person name="Kalinowski J."/>
            <person name="Ruckert C."/>
        </authorList>
    </citation>
    <scope>NUCLEOTIDE SEQUENCE</scope>
    <source>
        <strain evidence="1">KCTC 42650</strain>
    </source>
</reference>
<dbReference type="EMBL" id="BNCJ01000016">
    <property type="protein sequence ID" value="GHF64879.1"/>
    <property type="molecule type" value="Genomic_DNA"/>
</dbReference>
<evidence type="ECO:0008006" key="3">
    <source>
        <dbReference type="Google" id="ProtNLM"/>
    </source>
</evidence>
<evidence type="ECO:0000313" key="2">
    <source>
        <dbReference type="Proteomes" id="UP000626220"/>
    </source>
</evidence>
<reference evidence="1" key="2">
    <citation type="submission" date="2020-09" db="EMBL/GenBank/DDBJ databases">
        <authorList>
            <person name="Sun Q."/>
            <person name="Kim S."/>
        </authorList>
    </citation>
    <scope>NUCLEOTIDE SEQUENCE</scope>
    <source>
        <strain evidence="1">KCTC 42650</strain>
    </source>
</reference>
<sequence>MQPPSVSFKRHRFPPEITARAVWLYVRFNLSLRAVEGILREQGIDVSYESVRRWTAKFGPQIARGLRRCE</sequence>
<dbReference type="PANTHER" id="PTHR35528">
    <property type="entry name" value="BLL1675 PROTEIN"/>
    <property type="match status" value="1"/>
</dbReference>
<comment type="caution">
    <text evidence="1">The sequence shown here is derived from an EMBL/GenBank/DDBJ whole genome shotgun (WGS) entry which is preliminary data.</text>
</comment>
<name>A0A8J3M934_9RHOB</name>
<dbReference type="AlphaFoldDB" id="A0A8J3M934"/>